<dbReference type="Gene3D" id="2.60.120.650">
    <property type="entry name" value="Cupin"/>
    <property type="match status" value="1"/>
</dbReference>
<feature type="domain" description="Cupin-like" evidence="1">
    <location>
        <begin position="16"/>
        <end position="160"/>
    </location>
</feature>
<protein>
    <recommendedName>
        <fullName evidence="1">Cupin-like domain-containing protein</fullName>
    </recommendedName>
</protein>
<gene>
    <name evidence="2" type="ORF">E6K78_03835</name>
</gene>
<organism evidence="2 3">
    <name type="scientific">Eiseniibacteriota bacterium</name>
    <dbReference type="NCBI Taxonomy" id="2212470"/>
    <lineage>
        <taxon>Bacteria</taxon>
        <taxon>Candidatus Eiseniibacteriota</taxon>
    </lineage>
</organism>
<reference evidence="2 3" key="1">
    <citation type="journal article" date="2019" name="Nat. Microbiol.">
        <title>Mediterranean grassland soil C-N compound turnover is dependent on rainfall and depth, and is mediated by genomically divergent microorganisms.</title>
        <authorList>
            <person name="Diamond S."/>
            <person name="Andeer P.F."/>
            <person name="Li Z."/>
            <person name="Crits-Christoph A."/>
            <person name="Burstein D."/>
            <person name="Anantharaman K."/>
            <person name="Lane K.R."/>
            <person name="Thomas B.C."/>
            <person name="Pan C."/>
            <person name="Northen T.R."/>
            <person name="Banfield J.F."/>
        </authorList>
    </citation>
    <scope>NUCLEOTIDE SEQUENCE [LARGE SCALE GENOMIC DNA]</scope>
    <source>
        <strain evidence="2">WS_8</strain>
    </source>
</reference>
<dbReference type="SUPFAM" id="SSF51197">
    <property type="entry name" value="Clavaminate synthase-like"/>
    <property type="match status" value="1"/>
</dbReference>
<proteinExistence type="predicted"/>
<dbReference type="PANTHER" id="PTHR12461">
    <property type="entry name" value="HYPOXIA-INDUCIBLE FACTOR 1 ALPHA INHIBITOR-RELATED"/>
    <property type="match status" value="1"/>
</dbReference>
<dbReference type="AlphaFoldDB" id="A0A538TVW1"/>
<evidence type="ECO:0000313" key="3">
    <source>
        <dbReference type="Proteomes" id="UP000316609"/>
    </source>
</evidence>
<sequence length="160" mass="18341">MSETSAIPRVHHPSPAVFRREFVAPRRPSVITGVADDWPAVSLWDIEYFRRTLPDIEVKVEIWEREDARNDPADYLKSVRRAPMPLGAFLDRLQTAGRESRSHYLAQYPLLKTAPRLMEDIRPPAEYMETPGYVPRALARRMRLEPALWIGPAGAVTTLH</sequence>
<dbReference type="Proteomes" id="UP000316609">
    <property type="component" value="Unassembled WGS sequence"/>
</dbReference>
<dbReference type="EMBL" id="VBOY01000032">
    <property type="protein sequence ID" value="TMQ67698.1"/>
    <property type="molecule type" value="Genomic_DNA"/>
</dbReference>
<comment type="caution">
    <text evidence="2">The sequence shown here is derived from an EMBL/GenBank/DDBJ whole genome shotgun (WGS) entry which is preliminary data.</text>
</comment>
<evidence type="ECO:0000259" key="1">
    <source>
        <dbReference type="Pfam" id="PF13621"/>
    </source>
</evidence>
<dbReference type="InterPro" id="IPR041667">
    <property type="entry name" value="Cupin_8"/>
</dbReference>
<evidence type="ECO:0000313" key="2">
    <source>
        <dbReference type="EMBL" id="TMQ67698.1"/>
    </source>
</evidence>
<dbReference type="PANTHER" id="PTHR12461:SF105">
    <property type="entry name" value="HYPOXIA-INDUCIBLE FACTOR 1-ALPHA INHIBITOR"/>
    <property type="match status" value="1"/>
</dbReference>
<name>A0A538TVW1_UNCEI</name>
<accession>A0A538TVW1</accession>
<dbReference type="Pfam" id="PF13621">
    <property type="entry name" value="Cupin_8"/>
    <property type="match status" value="1"/>
</dbReference>